<evidence type="ECO:0000256" key="2">
    <source>
        <dbReference type="ARBA" id="ARBA00022692"/>
    </source>
</evidence>
<name>A0A1L9RGT1_ASPWE</name>
<proteinExistence type="predicted"/>
<keyword evidence="2" id="KW-0812">Transmembrane</keyword>
<dbReference type="PANTHER" id="PTHR24269:SF16">
    <property type="entry name" value="PROTEIN SLG1"/>
    <property type="match status" value="1"/>
</dbReference>
<dbReference type="AlphaFoldDB" id="A0A1L9RGT1"/>
<evidence type="ECO:0000256" key="5">
    <source>
        <dbReference type="ARBA" id="ARBA00023136"/>
    </source>
</evidence>
<accession>A0A1L9RGT1</accession>
<dbReference type="Proteomes" id="UP000184383">
    <property type="component" value="Unassembled WGS sequence"/>
</dbReference>
<dbReference type="InterPro" id="IPR002889">
    <property type="entry name" value="WSC_carb-bd"/>
</dbReference>
<keyword evidence="5" id="KW-0472">Membrane</keyword>
<sequence>MMLKSLVLLSLSAASVSARSFRTSGCFDDAGSLKDQGTYTYQNYAYCVQTCQQGDFSIAALTDGDRCYCGNELPPSSAKVDDGKCNVKCSGWPQDTCGGSETFSVIDINNQGISSSDSEYSGTTAVSVPSTMATSILKATDSASASSASTAAAEPTTTKIPTTILTAPSMGSQSGAGGIVIASSSPIASKAAGAASSSGAAATPSPSNGAAGRSVQVGSGVVAAMLPLVAALL</sequence>
<dbReference type="VEuPathDB" id="FungiDB:ASPWEDRAFT_29301"/>
<organism evidence="9 10">
    <name type="scientific">Aspergillus wentii DTO 134E9</name>
    <dbReference type="NCBI Taxonomy" id="1073089"/>
    <lineage>
        <taxon>Eukaryota</taxon>
        <taxon>Fungi</taxon>
        <taxon>Dikarya</taxon>
        <taxon>Ascomycota</taxon>
        <taxon>Pezizomycotina</taxon>
        <taxon>Eurotiomycetes</taxon>
        <taxon>Eurotiomycetidae</taxon>
        <taxon>Eurotiales</taxon>
        <taxon>Aspergillaceae</taxon>
        <taxon>Aspergillus</taxon>
        <taxon>Aspergillus subgen. Cremei</taxon>
    </lineage>
</organism>
<dbReference type="GeneID" id="63749103"/>
<evidence type="ECO:0000313" key="9">
    <source>
        <dbReference type="EMBL" id="OJJ34132.1"/>
    </source>
</evidence>
<keyword evidence="3 7" id="KW-0732">Signal</keyword>
<protein>
    <recommendedName>
        <fullName evidence="8">WSC domain-containing protein</fullName>
    </recommendedName>
</protein>
<dbReference type="OrthoDB" id="2019572at2759"/>
<dbReference type="Pfam" id="PF01822">
    <property type="entry name" value="WSC"/>
    <property type="match status" value="1"/>
</dbReference>
<evidence type="ECO:0000256" key="4">
    <source>
        <dbReference type="ARBA" id="ARBA00022989"/>
    </source>
</evidence>
<dbReference type="EMBL" id="KV878213">
    <property type="protein sequence ID" value="OJJ34132.1"/>
    <property type="molecule type" value="Genomic_DNA"/>
</dbReference>
<dbReference type="SMART" id="SM00321">
    <property type="entry name" value="WSC"/>
    <property type="match status" value="1"/>
</dbReference>
<evidence type="ECO:0000256" key="6">
    <source>
        <dbReference type="ARBA" id="ARBA00023180"/>
    </source>
</evidence>
<dbReference type="PROSITE" id="PS51212">
    <property type="entry name" value="WSC"/>
    <property type="match status" value="1"/>
</dbReference>
<evidence type="ECO:0000313" key="10">
    <source>
        <dbReference type="Proteomes" id="UP000184383"/>
    </source>
</evidence>
<evidence type="ECO:0000256" key="7">
    <source>
        <dbReference type="SAM" id="SignalP"/>
    </source>
</evidence>
<keyword evidence="4" id="KW-1133">Transmembrane helix</keyword>
<evidence type="ECO:0000256" key="3">
    <source>
        <dbReference type="ARBA" id="ARBA00022729"/>
    </source>
</evidence>
<dbReference type="STRING" id="1073089.A0A1L9RGT1"/>
<evidence type="ECO:0000256" key="1">
    <source>
        <dbReference type="ARBA" id="ARBA00004167"/>
    </source>
</evidence>
<dbReference type="RefSeq" id="XP_040687808.1">
    <property type="nucleotide sequence ID" value="XM_040833255.1"/>
</dbReference>
<dbReference type="GO" id="GO:0005886">
    <property type="term" value="C:plasma membrane"/>
    <property type="evidence" value="ECO:0007669"/>
    <property type="project" value="TreeGrafter"/>
</dbReference>
<keyword evidence="6" id="KW-0325">Glycoprotein</keyword>
<feature type="domain" description="WSC" evidence="8">
    <location>
        <begin position="20"/>
        <end position="109"/>
    </location>
</feature>
<dbReference type="PANTHER" id="PTHR24269">
    <property type="entry name" value="KREMEN PROTEIN"/>
    <property type="match status" value="1"/>
</dbReference>
<feature type="signal peptide" evidence="7">
    <location>
        <begin position="1"/>
        <end position="18"/>
    </location>
</feature>
<comment type="subcellular location">
    <subcellularLocation>
        <location evidence="1">Membrane</location>
        <topology evidence="1">Single-pass membrane protein</topology>
    </subcellularLocation>
</comment>
<gene>
    <name evidence="9" type="ORF">ASPWEDRAFT_29301</name>
</gene>
<reference evidence="10" key="1">
    <citation type="journal article" date="2017" name="Genome Biol.">
        <title>Comparative genomics reveals high biological diversity and specific adaptations in the industrially and medically important fungal genus Aspergillus.</title>
        <authorList>
            <person name="de Vries R.P."/>
            <person name="Riley R."/>
            <person name="Wiebenga A."/>
            <person name="Aguilar-Osorio G."/>
            <person name="Amillis S."/>
            <person name="Uchima C.A."/>
            <person name="Anderluh G."/>
            <person name="Asadollahi M."/>
            <person name="Askin M."/>
            <person name="Barry K."/>
            <person name="Battaglia E."/>
            <person name="Bayram O."/>
            <person name="Benocci T."/>
            <person name="Braus-Stromeyer S.A."/>
            <person name="Caldana C."/>
            <person name="Canovas D."/>
            <person name="Cerqueira G.C."/>
            <person name="Chen F."/>
            <person name="Chen W."/>
            <person name="Choi C."/>
            <person name="Clum A."/>
            <person name="Dos Santos R.A."/>
            <person name="Damasio A.R."/>
            <person name="Diallinas G."/>
            <person name="Emri T."/>
            <person name="Fekete E."/>
            <person name="Flipphi M."/>
            <person name="Freyberg S."/>
            <person name="Gallo A."/>
            <person name="Gournas C."/>
            <person name="Habgood R."/>
            <person name="Hainaut M."/>
            <person name="Harispe M.L."/>
            <person name="Henrissat B."/>
            <person name="Hilden K.S."/>
            <person name="Hope R."/>
            <person name="Hossain A."/>
            <person name="Karabika E."/>
            <person name="Karaffa L."/>
            <person name="Karanyi Z."/>
            <person name="Krasevec N."/>
            <person name="Kuo A."/>
            <person name="Kusch H."/>
            <person name="LaButti K."/>
            <person name="Lagendijk E.L."/>
            <person name="Lapidus A."/>
            <person name="Levasseur A."/>
            <person name="Lindquist E."/>
            <person name="Lipzen A."/>
            <person name="Logrieco A.F."/>
            <person name="MacCabe A."/>
            <person name="Maekelae M.R."/>
            <person name="Malavazi I."/>
            <person name="Melin P."/>
            <person name="Meyer V."/>
            <person name="Mielnichuk N."/>
            <person name="Miskei M."/>
            <person name="Molnar A.P."/>
            <person name="Mule G."/>
            <person name="Ngan C.Y."/>
            <person name="Orejas M."/>
            <person name="Orosz E."/>
            <person name="Ouedraogo J.P."/>
            <person name="Overkamp K.M."/>
            <person name="Park H.-S."/>
            <person name="Perrone G."/>
            <person name="Piumi F."/>
            <person name="Punt P.J."/>
            <person name="Ram A.F."/>
            <person name="Ramon A."/>
            <person name="Rauscher S."/>
            <person name="Record E."/>
            <person name="Riano-Pachon D.M."/>
            <person name="Robert V."/>
            <person name="Roehrig J."/>
            <person name="Ruller R."/>
            <person name="Salamov A."/>
            <person name="Salih N.S."/>
            <person name="Samson R.A."/>
            <person name="Sandor E."/>
            <person name="Sanguinetti M."/>
            <person name="Schuetze T."/>
            <person name="Sepcic K."/>
            <person name="Shelest E."/>
            <person name="Sherlock G."/>
            <person name="Sophianopoulou V."/>
            <person name="Squina F.M."/>
            <person name="Sun H."/>
            <person name="Susca A."/>
            <person name="Todd R.B."/>
            <person name="Tsang A."/>
            <person name="Unkles S.E."/>
            <person name="van de Wiele N."/>
            <person name="van Rossen-Uffink D."/>
            <person name="Oliveira J.V."/>
            <person name="Vesth T.C."/>
            <person name="Visser J."/>
            <person name="Yu J.-H."/>
            <person name="Zhou M."/>
            <person name="Andersen M.R."/>
            <person name="Archer D.B."/>
            <person name="Baker S.E."/>
            <person name="Benoit I."/>
            <person name="Brakhage A.A."/>
            <person name="Braus G.H."/>
            <person name="Fischer R."/>
            <person name="Frisvad J.C."/>
            <person name="Goldman G.H."/>
            <person name="Houbraken J."/>
            <person name="Oakley B."/>
            <person name="Pocsi I."/>
            <person name="Scazzocchio C."/>
            <person name="Seiboth B."/>
            <person name="vanKuyk P.A."/>
            <person name="Wortman J."/>
            <person name="Dyer P.S."/>
            <person name="Grigoriev I.V."/>
        </authorList>
    </citation>
    <scope>NUCLEOTIDE SEQUENCE [LARGE SCALE GENOMIC DNA]</scope>
    <source>
        <strain evidence="10">DTO 134E9</strain>
    </source>
</reference>
<evidence type="ECO:0000259" key="8">
    <source>
        <dbReference type="PROSITE" id="PS51212"/>
    </source>
</evidence>
<dbReference type="InterPro" id="IPR051836">
    <property type="entry name" value="Kremen_rcpt"/>
</dbReference>
<feature type="chain" id="PRO_5012905685" description="WSC domain-containing protein" evidence="7">
    <location>
        <begin position="19"/>
        <end position="233"/>
    </location>
</feature>
<keyword evidence="10" id="KW-1185">Reference proteome</keyword>